<dbReference type="EMBL" id="CAJNOC010001946">
    <property type="protein sequence ID" value="CAF0902460.1"/>
    <property type="molecule type" value="Genomic_DNA"/>
</dbReference>
<sequence length="280" mass="33106">MDIVNFFEAKFEKNETPKSDNDWEVGPLDECSIESINKFGKAVIHNGKVYIAYCINPLLAFICSMATDNIIKSLNSYLKKNYIISTQSIFNVCNTYGNGYVQCKIPDAYIYAENDRNIPLVFKCAFANESLGQLIQECVTYINEFTRISYSIGFKVEYNNEHFKGYLFVFERVLEPNEDKIKEMNILIENKELQFKHKYPSVELHEFEKAFFNDEMRNFNVKVCFKKHFDDKNIQETVEFDLDKSKIDPEQMGSVKIQIEKEHLLNMFDLWKRKFHRREI</sequence>
<comment type="caution">
    <text evidence="1">The sequence shown here is derived from an EMBL/GenBank/DDBJ whole genome shotgun (WGS) entry which is preliminary data.</text>
</comment>
<accession>A0A813ZPF2</accession>
<dbReference type="Proteomes" id="UP000663879">
    <property type="component" value="Unassembled WGS sequence"/>
</dbReference>
<proteinExistence type="predicted"/>
<protein>
    <submittedName>
        <fullName evidence="1">Uncharacterized protein</fullName>
    </submittedName>
</protein>
<evidence type="ECO:0000313" key="2">
    <source>
        <dbReference type="Proteomes" id="UP000663879"/>
    </source>
</evidence>
<reference evidence="1" key="1">
    <citation type="submission" date="2021-02" db="EMBL/GenBank/DDBJ databases">
        <authorList>
            <person name="Nowell W R."/>
        </authorList>
    </citation>
    <scope>NUCLEOTIDE SEQUENCE</scope>
    <source>
        <strain evidence="1">Ploen Becks lab</strain>
    </source>
</reference>
<dbReference type="AlphaFoldDB" id="A0A813ZPF2"/>
<gene>
    <name evidence="1" type="ORF">OXX778_LOCUS11469</name>
</gene>
<dbReference type="OrthoDB" id="10133717at2759"/>
<evidence type="ECO:0000313" key="1">
    <source>
        <dbReference type="EMBL" id="CAF0902460.1"/>
    </source>
</evidence>
<name>A0A813ZPF2_9BILA</name>
<keyword evidence="2" id="KW-1185">Reference proteome</keyword>
<organism evidence="1 2">
    <name type="scientific">Brachionus calyciflorus</name>
    <dbReference type="NCBI Taxonomy" id="104777"/>
    <lineage>
        <taxon>Eukaryota</taxon>
        <taxon>Metazoa</taxon>
        <taxon>Spiralia</taxon>
        <taxon>Gnathifera</taxon>
        <taxon>Rotifera</taxon>
        <taxon>Eurotatoria</taxon>
        <taxon>Monogononta</taxon>
        <taxon>Pseudotrocha</taxon>
        <taxon>Ploima</taxon>
        <taxon>Brachionidae</taxon>
        <taxon>Brachionus</taxon>
    </lineage>
</organism>